<reference evidence="4 5" key="1">
    <citation type="submission" date="2018-06" db="EMBL/GenBank/DDBJ databases">
        <title>Genomic Encyclopedia of Archaeal and Bacterial Type Strains, Phase II (KMG-II): from individual species to whole genera.</title>
        <authorList>
            <person name="Goeker M."/>
        </authorList>
    </citation>
    <scope>NUCLEOTIDE SEQUENCE [LARGE SCALE GENOMIC DNA]</scope>
    <source>
        <strain evidence="4 5">DSM 15361</strain>
    </source>
</reference>
<feature type="chain" id="PRO_5015905605" evidence="2">
    <location>
        <begin position="21"/>
        <end position="579"/>
    </location>
</feature>
<feature type="compositionally biased region" description="Acidic residues" evidence="1">
    <location>
        <begin position="523"/>
        <end position="535"/>
    </location>
</feature>
<evidence type="ECO:0000313" key="5">
    <source>
        <dbReference type="Proteomes" id="UP000249542"/>
    </source>
</evidence>
<evidence type="ECO:0000313" key="4">
    <source>
        <dbReference type="EMBL" id="PZW40496.1"/>
    </source>
</evidence>
<evidence type="ECO:0000259" key="3">
    <source>
        <dbReference type="Pfam" id="PF13100"/>
    </source>
</evidence>
<accession>A0A2W7I130</accession>
<feature type="region of interest" description="Disordered" evidence="1">
    <location>
        <begin position="523"/>
        <end position="579"/>
    </location>
</feature>
<feature type="signal peptide" evidence="2">
    <location>
        <begin position="1"/>
        <end position="20"/>
    </location>
</feature>
<sequence length="579" mass="66525">MKNYLLFLFGFFVLGFSVQAQDETKKIDYTSERSLKNEEKYPGAFLLSKVTEQVYFNHEGIEVWCDQAIFYKEDDFFKAFGNVKMVQGDTVNMVSEYAEYNGKTKFAFASTNVLLTTPNNRLTTDTLFFDRTKQQAFYRSGGTVKDTASTITSRVGRFFMEQDKFSFIQNVVVTNPEYVINSEQIDFYSETGHAYLYGPSTITGEASEVYCERGFYDTRNDKGHFVKNSTIYYDNRKLQGDSIYFNRENSFASATNNIKVTDTANQSLITGHYAEVFRAKDSVFITKRALASMKQEQDSIHIHSDTLMITGKPERRLIKGFYNTRLYKSDMSGKCDSVVVNEYTGLTEMLGEPVVWTGDNQMTGDTIHLLNNVTTNKLDSLKVFQSAFMIQKDSISGFNQVKGKEMFGLFENNEITETNFIKNTETIFYSRNDDGTLIGIDKAISSSIKILFQQKAITDIYYYTDVESILYKEEDFPANARELKGFNWRGEEQLLKKEDLFLNDPPLDLPKITGIPLPEEEDEFFDEKEEGEENGEMMLNKNSRLTPKILQNREKDTLQLKQSNAPQLKEDQPTLKSEE</sequence>
<evidence type="ECO:0000256" key="1">
    <source>
        <dbReference type="SAM" id="MobiDB-lite"/>
    </source>
</evidence>
<proteinExistence type="predicted"/>
<keyword evidence="2" id="KW-0732">Signal</keyword>
<dbReference type="Pfam" id="PF13100">
    <property type="entry name" value="OstA_2"/>
    <property type="match status" value="1"/>
</dbReference>
<comment type="caution">
    <text evidence="4">The sequence shown here is derived from an EMBL/GenBank/DDBJ whole genome shotgun (WGS) entry which is preliminary data.</text>
</comment>
<organism evidence="4 5">
    <name type="scientific">Mesonia algae</name>
    <dbReference type="NCBI Taxonomy" id="213248"/>
    <lineage>
        <taxon>Bacteria</taxon>
        <taxon>Pseudomonadati</taxon>
        <taxon>Bacteroidota</taxon>
        <taxon>Flavobacteriia</taxon>
        <taxon>Flavobacteriales</taxon>
        <taxon>Flavobacteriaceae</taxon>
        <taxon>Mesonia</taxon>
    </lineage>
</organism>
<dbReference type="Proteomes" id="UP000249542">
    <property type="component" value="Unassembled WGS sequence"/>
</dbReference>
<name>A0A2W7I130_9FLAO</name>
<dbReference type="EMBL" id="QKYV01000004">
    <property type="protein sequence ID" value="PZW40496.1"/>
    <property type="molecule type" value="Genomic_DNA"/>
</dbReference>
<dbReference type="InterPro" id="IPR005653">
    <property type="entry name" value="OstA-like_N"/>
</dbReference>
<dbReference type="AlphaFoldDB" id="A0A2W7I130"/>
<dbReference type="Gene3D" id="2.60.450.10">
    <property type="entry name" value="Lipopolysaccharide (LPS) transport protein A like domain"/>
    <property type="match status" value="3"/>
</dbReference>
<keyword evidence="5" id="KW-1185">Reference proteome</keyword>
<feature type="domain" description="Organic solvent tolerance-like N-terminal" evidence="3">
    <location>
        <begin position="49"/>
        <end position="183"/>
    </location>
</feature>
<protein>
    <submittedName>
        <fullName evidence="4">OstA-like protein</fullName>
    </submittedName>
</protein>
<dbReference type="RefSeq" id="WP_111540881.1">
    <property type="nucleotide sequence ID" value="NZ_QKYV01000004.1"/>
</dbReference>
<gene>
    <name evidence="4" type="ORF">LX95_01559</name>
</gene>
<feature type="compositionally biased region" description="Basic and acidic residues" evidence="1">
    <location>
        <begin position="568"/>
        <end position="579"/>
    </location>
</feature>
<evidence type="ECO:0000256" key="2">
    <source>
        <dbReference type="SAM" id="SignalP"/>
    </source>
</evidence>